<evidence type="ECO:0000259" key="2">
    <source>
        <dbReference type="Pfam" id="PF19295"/>
    </source>
</evidence>
<reference evidence="3 4" key="1">
    <citation type="submission" date="2018-03" db="EMBL/GenBank/DDBJ databases">
        <title>Cross-interface Injection: A General Nanoliter Liquid Handling Method Applied to Single Cells Genome Amplification Automated Nanoliter Liquid Handling Applied to Single Cell Multiple Displacement Amplification.</title>
        <authorList>
            <person name="Yun J."/>
            <person name="Xu P."/>
            <person name="Xu J."/>
            <person name="Dai X."/>
            <person name="Wang Y."/>
            <person name="Zheng X."/>
            <person name="Cao C."/>
            <person name="Yi Q."/>
            <person name="Zhu Y."/>
            <person name="Wang L."/>
            <person name="Dong Z."/>
            <person name="Huang Y."/>
            <person name="Huang L."/>
            <person name="Du W."/>
        </authorList>
    </citation>
    <scope>NUCLEOTIDE SEQUENCE [LARGE SCALE GENOMIC DNA]</scope>
    <source>
        <strain evidence="3 4">Z-D1-2</strain>
    </source>
</reference>
<dbReference type="InterPro" id="IPR045595">
    <property type="entry name" value="SufBD_N"/>
</dbReference>
<proteinExistence type="inferred from homology"/>
<dbReference type="Proteomes" id="UP000240608">
    <property type="component" value="Unassembled WGS sequence"/>
</dbReference>
<dbReference type="SUPFAM" id="SSF101960">
    <property type="entry name" value="Stabilizer of iron transporter SufD"/>
    <property type="match status" value="1"/>
</dbReference>
<dbReference type="AlphaFoldDB" id="A0A2T4DER8"/>
<feature type="non-terminal residue" evidence="3">
    <location>
        <position position="121"/>
    </location>
</feature>
<gene>
    <name evidence="3" type="ORF">C9994_14305</name>
</gene>
<dbReference type="InterPro" id="IPR037284">
    <property type="entry name" value="SUF_FeS_clus_asmbl_SufBD_sf"/>
</dbReference>
<comment type="similarity">
    <text evidence="1">Belongs to the iron-sulfur cluster assembly SufBD family.</text>
</comment>
<feature type="domain" description="SUF system FeS cluster assembly SufBD N-terminal" evidence="2">
    <location>
        <begin position="8"/>
        <end position="120"/>
    </location>
</feature>
<evidence type="ECO:0000313" key="4">
    <source>
        <dbReference type="Proteomes" id="UP000240608"/>
    </source>
</evidence>
<dbReference type="EMBL" id="PYVU01000247">
    <property type="protein sequence ID" value="PTB92286.1"/>
    <property type="molecule type" value="Genomic_DNA"/>
</dbReference>
<sequence>MSKLTKEQIDQFFISQFQSFESKLNGESKKPLHQVRRNAFEAFRENGLPVAKNEEYKYTNIAKAFGRNLNVEALAEEASEFTADDIQKHFIPDLDAINLVFVNGQFNESLSHLQNLPEGLH</sequence>
<accession>A0A2T4DER8</accession>
<evidence type="ECO:0000313" key="3">
    <source>
        <dbReference type="EMBL" id="PTB92286.1"/>
    </source>
</evidence>
<protein>
    <submittedName>
        <fullName evidence="3">Fe-S cluster assembly protein SufD</fullName>
    </submittedName>
</protein>
<comment type="caution">
    <text evidence="3">The sequence shown here is derived from an EMBL/GenBank/DDBJ whole genome shotgun (WGS) entry which is preliminary data.</text>
</comment>
<evidence type="ECO:0000256" key="1">
    <source>
        <dbReference type="ARBA" id="ARBA00043967"/>
    </source>
</evidence>
<dbReference type="Pfam" id="PF19295">
    <property type="entry name" value="SufBD_N"/>
    <property type="match status" value="1"/>
</dbReference>
<organism evidence="3 4">
    <name type="scientific">Marivirga lumbricoides</name>
    <dbReference type="NCBI Taxonomy" id="1046115"/>
    <lineage>
        <taxon>Bacteria</taxon>
        <taxon>Pseudomonadati</taxon>
        <taxon>Bacteroidota</taxon>
        <taxon>Cytophagia</taxon>
        <taxon>Cytophagales</taxon>
        <taxon>Marivirgaceae</taxon>
        <taxon>Marivirga</taxon>
    </lineage>
</organism>
<name>A0A2T4DER8_9BACT</name>